<dbReference type="RefSeq" id="WP_307502461.1">
    <property type="nucleotide sequence ID" value="NZ_BAAACE010000029.1"/>
</dbReference>
<dbReference type="InterPro" id="IPR029059">
    <property type="entry name" value="AB_hydrolase_5"/>
</dbReference>
<dbReference type="Gene3D" id="3.40.50.1820">
    <property type="entry name" value="alpha/beta hydrolase"/>
    <property type="match status" value="1"/>
</dbReference>
<accession>A0ABU0MWU3</accession>
<keyword evidence="1" id="KW-0812">Transmembrane</keyword>
<dbReference type="Proteomes" id="UP001232584">
    <property type="component" value="Unassembled WGS sequence"/>
</dbReference>
<name>A0ABU0MWU3_9FIRM</name>
<protein>
    <submittedName>
        <fullName evidence="3">Dienelactone hydrolase</fullName>
    </submittedName>
</protein>
<keyword evidence="3" id="KW-0378">Hydrolase</keyword>
<feature type="domain" description="Alpha/beta hydrolase fold-5" evidence="2">
    <location>
        <begin position="72"/>
        <end position="234"/>
    </location>
</feature>
<keyword evidence="1" id="KW-0472">Membrane</keyword>
<evidence type="ECO:0000259" key="2">
    <source>
        <dbReference type="Pfam" id="PF12695"/>
    </source>
</evidence>
<evidence type="ECO:0000256" key="1">
    <source>
        <dbReference type="SAM" id="Phobius"/>
    </source>
</evidence>
<feature type="transmembrane region" description="Helical" evidence="1">
    <location>
        <begin position="12"/>
        <end position="33"/>
    </location>
</feature>
<organism evidence="3 4">
    <name type="scientific">Paraclostridium ghonii</name>
    <dbReference type="NCBI Taxonomy" id="29358"/>
    <lineage>
        <taxon>Bacteria</taxon>
        <taxon>Bacillati</taxon>
        <taxon>Bacillota</taxon>
        <taxon>Clostridia</taxon>
        <taxon>Peptostreptococcales</taxon>
        <taxon>Peptostreptococcaceae</taxon>
        <taxon>Paraclostridium</taxon>
    </lineage>
</organism>
<sequence length="249" mass="27523">MKKKSLKFKFIIGFIIFISILALSFFIYVSSYYKSESYALECLKSDSNVKIDVKDNGDILFEPKSNKKQTGFIFYPGAKVESSAYSPMAKEIASNGYTVVIAKMNFNLAILSPNKADDIINEYKEISSWAIGGHSLGGVMASDYALKDNKIKGLVLLASYPQDKKDFTNIDIKVLSLWGSNDKVADLNKVRGAKNVMPTNSKFIEIKGGNHGGFGDYGNQKGDGEASIDNKEQINYTSNEVIKLLESIK</sequence>
<dbReference type="SUPFAM" id="SSF53474">
    <property type="entry name" value="alpha/beta-Hydrolases"/>
    <property type="match status" value="1"/>
</dbReference>
<dbReference type="GO" id="GO:0016787">
    <property type="term" value="F:hydrolase activity"/>
    <property type="evidence" value="ECO:0007669"/>
    <property type="project" value="UniProtKB-KW"/>
</dbReference>
<evidence type="ECO:0000313" key="3">
    <source>
        <dbReference type="EMBL" id="MDQ0555372.1"/>
    </source>
</evidence>
<evidence type="ECO:0000313" key="4">
    <source>
        <dbReference type="Proteomes" id="UP001232584"/>
    </source>
</evidence>
<gene>
    <name evidence="3" type="ORF">QOZ92_000485</name>
</gene>
<dbReference type="InterPro" id="IPR029058">
    <property type="entry name" value="AB_hydrolase_fold"/>
</dbReference>
<comment type="caution">
    <text evidence="3">The sequence shown here is derived from an EMBL/GenBank/DDBJ whole genome shotgun (WGS) entry which is preliminary data.</text>
</comment>
<reference evidence="3 4" key="1">
    <citation type="submission" date="2023-07" db="EMBL/GenBank/DDBJ databases">
        <title>Genomic Encyclopedia of Type Strains, Phase IV (KMG-IV): sequencing the most valuable type-strain genomes for metagenomic binning, comparative biology and taxonomic classification.</title>
        <authorList>
            <person name="Goeker M."/>
        </authorList>
    </citation>
    <scope>NUCLEOTIDE SEQUENCE [LARGE SCALE GENOMIC DNA]</scope>
    <source>
        <strain evidence="3 4">DSM 15049</strain>
    </source>
</reference>
<proteinExistence type="predicted"/>
<dbReference type="Pfam" id="PF12695">
    <property type="entry name" value="Abhydrolase_5"/>
    <property type="match status" value="1"/>
</dbReference>
<keyword evidence="4" id="KW-1185">Reference proteome</keyword>
<keyword evidence="1" id="KW-1133">Transmembrane helix</keyword>
<dbReference type="EMBL" id="JAUSWG010000002">
    <property type="protein sequence ID" value="MDQ0555372.1"/>
    <property type="molecule type" value="Genomic_DNA"/>
</dbReference>